<proteinExistence type="predicted"/>
<dbReference type="Proteomes" id="UP000664859">
    <property type="component" value="Unassembled WGS sequence"/>
</dbReference>
<protein>
    <recommendedName>
        <fullName evidence="3">Jacalin-type lectin domain-containing protein</fullName>
    </recommendedName>
</protein>
<evidence type="ECO:0008006" key="3">
    <source>
        <dbReference type="Google" id="ProtNLM"/>
    </source>
</evidence>
<evidence type="ECO:0000313" key="2">
    <source>
        <dbReference type="Proteomes" id="UP000664859"/>
    </source>
</evidence>
<dbReference type="EMBL" id="JAFCMP010000082">
    <property type="protein sequence ID" value="KAG5187803.1"/>
    <property type="molecule type" value="Genomic_DNA"/>
</dbReference>
<dbReference type="InterPro" id="IPR036404">
    <property type="entry name" value="Jacalin-like_lectin_dom_sf"/>
</dbReference>
<organism evidence="1 2">
    <name type="scientific">Tribonema minus</name>
    <dbReference type="NCBI Taxonomy" id="303371"/>
    <lineage>
        <taxon>Eukaryota</taxon>
        <taxon>Sar</taxon>
        <taxon>Stramenopiles</taxon>
        <taxon>Ochrophyta</taxon>
        <taxon>PX clade</taxon>
        <taxon>Xanthophyceae</taxon>
        <taxon>Tribonematales</taxon>
        <taxon>Tribonemataceae</taxon>
        <taxon>Tribonema</taxon>
    </lineage>
</organism>
<accession>A0A835ZF38</accession>
<evidence type="ECO:0000313" key="1">
    <source>
        <dbReference type="EMBL" id="KAG5187803.1"/>
    </source>
</evidence>
<dbReference type="Gene3D" id="2.100.10.30">
    <property type="entry name" value="Jacalin-like lectin domain"/>
    <property type="match status" value="1"/>
</dbReference>
<reference evidence="1" key="1">
    <citation type="submission" date="2021-02" db="EMBL/GenBank/DDBJ databases">
        <title>First Annotated Genome of the Yellow-green Alga Tribonema minus.</title>
        <authorList>
            <person name="Mahan K.M."/>
        </authorList>
    </citation>
    <scope>NUCLEOTIDE SEQUENCE</scope>
    <source>
        <strain evidence="1">UTEX B ZZ1240</strain>
    </source>
</reference>
<name>A0A835ZF38_9STRA</name>
<dbReference type="AlphaFoldDB" id="A0A835ZF38"/>
<comment type="caution">
    <text evidence="1">The sequence shown here is derived from an EMBL/GenBank/DDBJ whole genome shotgun (WGS) entry which is preliminary data.</text>
</comment>
<keyword evidence="2" id="KW-1185">Reference proteome</keyword>
<sequence length="287" mass="30850">MKYYHTQLLHDGAGTVTVNTSDAASISHPNWNGKMTPIMAKAFFDCQASMPAQAPVLTDASSYTVQEGQVLAAVTIVETKKISVAKGKRAQHWGTLAAFTCPSPRQRHLRSIVGGSAWYYGTWNISDYCDGARVMTQRQIEDETKLVFYTSPGLAEHSMGSASVGGTEYDWHCLEPRMHFGLRSGGYVDAIILGTCVYGGIGGDHQDFTTSGVIESIDGTAGSVIDSLYFGTRDKDGVIITKRRGGSGGSSFCWGPPSVGRIYAVRVTAGTFKGHQVVTQLSILSDM</sequence>
<gene>
    <name evidence="1" type="ORF">JKP88DRAFT_253856</name>
</gene>